<feature type="region of interest" description="Disordered" evidence="2">
    <location>
        <begin position="17"/>
        <end position="40"/>
    </location>
</feature>
<dbReference type="EMBL" id="JBJQOH010000001">
    <property type="protein sequence ID" value="KAL3700636.1"/>
    <property type="molecule type" value="Genomic_DNA"/>
</dbReference>
<gene>
    <name evidence="3" type="ORF">R1sor_018658</name>
</gene>
<accession>A0ABD3IBE3</accession>
<evidence type="ECO:0000313" key="3">
    <source>
        <dbReference type="EMBL" id="KAL3700636.1"/>
    </source>
</evidence>
<sequence>MRGKKRKVLRFEEAAAKKKASKEEVKKDKAEEEEKEGVEKEAELLTQIVEDGPSQVHTSTPRPSVSINLTADYLTRYFVTPFQANEANEEKKVALEYAKHKEQEKISLEDRVKKLEGKIETIEKEKASLVEEDKKKDKKIKNLQVEWIDRQEVKDKEVILGNLRDSVESILATLKEVPAKEKKKICFNQLAEQVKGDYENVLKEHRGDFERFKASLLLETEAPTTSGRKSSS</sequence>
<organism evidence="3 4">
    <name type="scientific">Riccia sorocarpa</name>
    <dbReference type="NCBI Taxonomy" id="122646"/>
    <lineage>
        <taxon>Eukaryota</taxon>
        <taxon>Viridiplantae</taxon>
        <taxon>Streptophyta</taxon>
        <taxon>Embryophyta</taxon>
        <taxon>Marchantiophyta</taxon>
        <taxon>Marchantiopsida</taxon>
        <taxon>Marchantiidae</taxon>
        <taxon>Marchantiales</taxon>
        <taxon>Ricciaceae</taxon>
        <taxon>Riccia</taxon>
    </lineage>
</organism>
<keyword evidence="4" id="KW-1185">Reference proteome</keyword>
<dbReference type="Proteomes" id="UP001633002">
    <property type="component" value="Unassembled WGS sequence"/>
</dbReference>
<name>A0ABD3IBE3_9MARC</name>
<evidence type="ECO:0000256" key="1">
    <source>
        <dbReference type="SAM" id="Coils"/>
    </source>
</evidence>
<comment type="caution">
    <text evidence="3">The sequence shown here is derived from an EMBL/GenBank/DDBJ whole genome shotgun (WGS) entry which is preliminary data.</text>
</comment>
<proteinExistence type="predicted"/>
<feature type="coiled-coil region" evidence="1">
    <location>
        <begin position="84"/>
        <end position="132"/>
    </location>
</feature>
<reference evidence="3 4" key="1">
    <citation type="submission" date="2024-09" db="EMBL/GenBank/DDBJ databases">
        <title>Chromosome-scale assembly of Riccia sorocarpa.</title>
        <authorList>
            <person name="Paukszto L."/>
        </authorList>
    </citation>
    <scope>NUCLEOTIDE SEQUENCE [LARGE SCALE GENOMIC DNA]</scope>
    <source>
        <strain evidence="3">LP-2024</strain>
        <tissue evidence="3">Aerial parts of the thallus</tissue>
    </source>
</reference>
<evidence type="ECO:0000313" key="4">
    <source>
        <dbReference type="Proteomes" id="UP001633002"/>
    </source>
</evidence>
<keyword evidence="1" id="KW-0175">Coiled coil</keyword>
<evidence type="ECO:0000256" key="2">
    <source>
        <dbReference type="SAM" id="MobiDB-lite"/>
    </source>
</evidence>
<protein>
    <submittedName>
        <fullName evidence="3">Uncharacterized protein</fullName>
    </submittedName>
</protein>
<dbReference type="AlphaFoldDB" id="A0ABD3IBE3"/>